<evidence type="ECO:0000313" key="1">
    <source>
        <dbReference type="EMBL" id="ASK28380.1"/>
    </source>
</evidence>
<sequence>MPSENPTPTLPDCAIHGFGYLGRPLALKLYEHGSRVVALKRSLTSDDINLPLRLDITDLNQAGVFQTAFWQEWADYPTWFWLLPPSALKDYCGVLSQWLKLAESFQVQHLIFTSSTSVYGDAPRFCDETAPPDPQTDNAKMLLAAEKLLLESRIPHIDILRLGGLYCAERHPVSRLSGRQNIKGGSRPVNVIRRDLAVEILFQTASNPQGRRLGNAVEPDHPGRAEFYTREAAKLGLAAPGFDPADTSGGKVVGSIGAGGLSL</sequence>
<dbReference type="KEGG" id="nei:BG910_00675"/>
<keyword evidence="2" id="KW-1185">Reference proteome</keyword>
<dbReference type="EMBL" id="CP022278">
    <property type="protein sequence ID" value="ASK28380.1"/>
    <property type="molecule type" value="Genomic_DNA"/>
</dbReference>
<dbReference type="AlphaFoldDB" id="A0A220S4L0"/>
<dbReference type="OrthoDB" id="751203at2"/>
<dbReference type="SUPFAM" id="SSF51735">
    <property type="entry name" value="NAD(P)-binding Rossmann-fold domains"/>
    <property type="match status" value="1"/>
</dbReference>
<dbReference type="Gene3D" id="3.40.50.720">
    <property type="entry name" value="NAD(P)-binding Rossmann-like Domain"/>
    <property type="match status" value="1"/>
</dbReference>
<evidence type="ECO:0000313" key="2">
    <source>
        <dbReference type="Proteomes" id="UP000198238"/>
    </source>
</evidence>
<dbReference type="Proteomes" id="UP000198238">
    <property type="component" value="Chromosome"/>
</dbReference>
<name>A0A220S4L0_9NEIS</name>
<gene>
    <name evidence="1" type="ORF">BG910_00675</name>
</gene>
<dbReference type="InterPro" id="IPR036291">
    <property type="entry name" value="NAD(P)-bd_dom_sf"/>
</dbReference>
<dbReference type="RefSeq" id="WP_089037067.1">
    <property type="nucleotide sequence ID" value="NZ_CP022278.1"/>
</dbReference>
<protein>
    <submittedName>
        <fullName evidence="1">NAD(P)-dependent oxidoreductase</fullName>
    </submittedName>
</protein>
<reference evidence="1 2" key="1">
    <citation type="submission" date="2017-06" db="EMBL/GenBank/DDBJ databases">
        <title>Neisseria chenwenguii sp. nov., isolated from the intestinal contents of Tibetan Plateau Pika in Yushu, Qinghai Province, China.</title>
        <authorList>
            <person name="Zhang G."/>
        </authorList>
    </citation>
    <scope>NUCLEOTIDE SEQUENCE [LARGE SCALE GENOMIC DNA]</scope>
    <source>
        <strain evidence="1 2">10023</strain>
    </source>
</reference>
<accession>A0A220S4L0</accession>
<proteinExistence type="predicted"/>
<organism evidence="1 2">
    <name type="scientific">Neisseria chenwenguii</name>
    <dbReference type="NCBI Taxonomy" id="1853278"/>
    <lineage>
        <taxon>Bacteria</taxon>
        <taxon>Pseudomonadati</taxon>
        <taxon>Pseudomonadota</taxon>
        <taxon>Betaproteobacteria</taxon>
        <taxon>Neisseriales</taxon>
        <taxon>Neisseriaceae</taxon>
        <taxon>Neisseria</taxon>
    </lineage>
</organism>